<keyword evidence="1" id="KW-0812">Transmembrane</keyword>
<accession>A0A2P8FXC4</accession>
<sequence>MKKVFVIVILIIVFIAIAIYLFCKTDDQKTAKNIYNKRTYLLKEFKDKTILNRSDKFYQLSYSKGQLVNTFFFEKNDSTFTFTNEILQYPLTDIAVLSSFNVTDTSGYRNALGNELRVALKVMDHFKIIGVTADFRKFGIDMKIYIESYGALLYVRDVTDVKNEQWKKYIESGRKLDESWYLVKDK</sequence>
<dbReference type="AlphaFoldDB" id="A0A2P8FXC4"/>
<evidence type="ECO:0000256" key="1">
    <source>
        <dbReference type="SAM" id="Phobius"/>
    </source>
</evidence>
<dbReference type="OrthoDB" id="9847986at2"/>
<protein>
    <submittedName>
        <fullName evidence="2">Uncharacterized protein</fullName>
    </submittedName>
</protein>
<comment type="caution">
    <text evidence="2">The sequence shown here is derived from an EMBL/GenBank/DDBJ whole genome shotgun (WGS) entry which is preliminary data.</text>
</comment>
<keyword evidence="1" id="KW-0472">Membrane</keyword>
<dbReference type="EMBL" id="PYGK01000011">
    <property type="protein sequence ID" value="PSL26373.1"/>
    <property type="molecule type" value="Genomic_DNA"/>
</dbReference>
<organism evidence="2 3">
    <name type="scientific">Chitinophaga ginsengisoli</name>
    <dbReference type="NCBI Taxonomy" id="363837"/>
    <lineage>
        <taxon>Bacteria</taxon>
        <taxon>Pseudomonadati</taxon>
        <taxon>Bacteroidota</taxon>
        <taxon>Chitinophagia</taxon>
        <taxon>Chitinophagales</taxon>
        <taxon>Chitinophagaceae</taxon>
        <taxon>Chitinophaga</taxon>
    </lineage>
</organism>
<proteinExistence type="predicted"/>
<evidence type="ECO:0000313" key="3">
    <source>
        <dbReference type="Proteomes" id="UP000240978"/>
    </source>
</evidence>
<evidence type="ECO:0000313" key="2">
    <source>
        <dbReference type="EMBL" id="PSL26373.1"/>
    </source>
</evidence>
<dbReference type="RefSeq" id="WP_106604333.1">
    <property type="nucleotide sequence ID" value="NZ_PYGK01000011.1"/>
</dbReference>
<keyword evidence="1" id="KW-1133">Transmembrane helix</keyword>
<name>A0A2P8FXC4_9BACT</name>
<dbReference type="Proteomes" id="UP000240978">
    <property type="component" value="Unassembled WGS sequence"/>
</dbReference>
<keyword evidence="3" id="KW-1185">Reference proteome</keyword>
<reference evidence="2 3" key="1">
    <citation type="submission" date="2018-03" db="EMBL/GenBank/DDBJ databases">
        <title>Genomic Encyclopedia of Archaeal and Bacterial Type Strains, Phase II (KMG-II): from individual species to whole genera.</title>
        <authorList>
            <person name="Goeker M."/>
        </authorList>
    </citation>
    <scope>NUCLEOTIDE SEQUENCE [LARGE SCALE GENOMIC DNA]</scope>
    <source>
        <strain evidence="2 3">DSM 18107</strain>
    </source>
</reference>
<gene>
    <name evidence="2" type="ORF">CLV42_11184</name>
</gene>
<feature type="transmembrane region" description="Helical" evidence="1">
    <location>
        <begin position="6"/>
        <end position="23"/>
    </location>
</feature>